<evidence type="ECO:0000256" key="3">
    <source>
        <dbReference type="ARBA" id="ARBA00023163"/>
    </source>
</evidence>
<dbReference type="InterPro" id="IPR036388">
    <property type="entry name" value="WH-like_DNA-bd_sf"/>
</dbReference>
<dbReference type="GO" id="GO:0003700">
    <property type="term" value="F:DNA-binding transcription factor activity"/>
    <property type="evidence" value="ECO:0007669"/>
    <property type="project" value="TreeGrafter"/>
</dbReference>
<dbReference type="SUPFAM" id="SSF46785">
    <property type="entry name" value="Winged helix' DNA-binding domain"/>
    <property type="match status" value="1"/>
</dbReference>
<keyword evidence="7" id="KW-1185">Reference proteome</keyword>
<dbReference type="SMART" id="SM00100">
    <property type="entry name" value="cNMP"/>
    <property type="match status" value="1"/>
</dbReference>
<dbReference type="Gene3D" id="2.60.120.10">
    <property type="entry name" value="Jelly Rolls"/>
    <property type="match status" value="1"/>
</dbReference>
<keyword evidence="3" id="KW-0804">Transcription</keyword>
<dbReference type="PROSITE" id="PS51063">
    <property type="entry name" value="HTH_CRP_2"/>
    <property type="match status" value="1"/>
</dbReference>
<evidence type="ECO:0000259" key="5">
    <source>
        <dbReference type="PROSITE" id="PS51063"/>
    </source>
</evidence>
<dbReference type="Proteomes" id="UP000595663">
    <property type="component" value="Chromosome"/>
</dbReference>
<evidence type="ECO:0000256" key="1">
    <source>
        <dbReference type="ARBA" id="ARBA00023015"/>
    </source>
</evidence>
<evidence type="ECO:0008006" key="8">
    <source>
        <dbReference type="Google" id="ProtNLM"/>
    </source>
</evidence>
<feature type="domain" description="HTH crp-type" evidence="5">
    <location>
        <begin position="161"/>
        <end position="231"/>
    </location>
</feature>
<evidence type="ECO:0000313" key="6">
    <source>
        <dbReference type="EMBL" id="BBB27050.1"/>
    </source>
</evidence>
<dbReference type="InterPro" id="IPR036390">
    <property type="entry name" value="WH_DNA-bd_sf"/>
</dbReference>
<organism evidence="6 7">
    <name type="scientific">Amphritea japonica ATCC BAA-1530</name>
    <dbReference type="NCBI Taxonomy" id="1278309"/>
    <lineage>
        <taxon>Bacteria</taxon>
        <taxon>Pseudomonadati</taxon>
        <taxon>Pseudomonadota</taxon>
        <taxon>Gammaproteobacteria</taxon>
        <taxon>Oceanospirillales</taxon>
        <taxon>Oceanospirillaceae</taxon>
        <taxon>Amphritea</taxon>
    </lineage>
</organism>
<dbReference type="EMBL" id="AP014545">
    <property type="protein sequence ID" value="BBB27050.1"/>
    <property type="molecule type" value="Genomic_DNA"/>
</dbReference>
<dbReference type="GO" id="GO:0005829">
    <property type="term" value="C:cytosol"/>
    <property type="evidence" value="ECO:0007669"/>
    <property type="project" value="TreeGrafter"/>
</dbReference>
<keyword evidence="2" id="KW-0238">DNA-binding</keyword>
<dbReference type="GO" id="GO:0003677">
    <property type="term" value="F:DNA binding"/>
    <property type="evidence" value="ECO:0007669"/>
    <property type="project" value="UniProtKB-KW"/>
</dbReference>
<evidence type="ECO:0000259" key="4">
    <source>
        <dbReference type="PROSITE" id="PS50042"/>
    </source>
</evidence>
<dbReference type="InterPro" id="IPR050397">
    <property type="entry name" value="Env_Response_Regulators"/>
</dbReference>
<dbReference type="Pfam" id="PF13545">
    <property type="entry name" value="HTH_Crp_2"/>
    <property type="match status" value="1"/>
</dbReference>
<feature type="domain" description="Cyclic nucleotide-binding" evidence="4">
    <location>
        <begin position="26"/>
        <end position="130"/>
    </location>
</feature>
<dbReference type="PANTHER" id="PTHR24567:SF68">
    <property type="entry name" value="DNA-BINDING TRANSCRIPTIONAL DUAL REGULATOR CRP"/>
    <property type="match status" value="1"/>
</dbReference>
<dbReference type="AlphaFoldDB" id="A0A7R6PMJ0"/>
<keyword evidence="1" id="KW-0805">Transcription regulation</keyword>
<dbReference type="InterPro" id="IPR018490">
    <property type="entry name" value="cNMP-bd_dom_sf"/>
</dbReference>
<dbReference type="Gene3D" id="1.10.10.10">
    <property type="entry name" value="Winged helix-like DNA-binding domain superfamily/Winged helix DNA-binding domain"/>
    <property type="match status" value="1"/>
</dbReference>
<proteinExistence type="predicted"/>
<dbReference type="SUPFAM" id="SSF51206">
    <property type="entry name" value="cAMP-binding domain-like"/>
    <property type="match status" value="1"/>
</dbReference>
<dbReference type="PANTHER" id="PTHR24567">
    <property type="entry name" value="CRP FAMILY TRANSCRIPTIONAL REGULATORY PROTEIN"/>
    <property type="match status" value="1"/>
</dbReference>
<dbReference type="InterPro" id="IPR000595">
    <property type="entry name" value="cNMP-bd_dom"/>
</dbReference>
<name>A0A7R6PMJ0_9GAMM</name>
<dbReference type="PROSITE" id="PS50042">
    <property type="entry name" value="CNMP_BINDING_3"/>
    <property type="match status" value="1"/>
</dbReference>
<evidence type="ECO:0000256" key="2">
    <source>
        <dbReference type="ARBA" id="ARBA00023125"/>
    </source>
</evidence>
<dbReference type="Pfam" id="PF00027">
    <property type="entry name" value="cNMP_binding"/>
    <property type="match status" value="1"/>
</dbReference>
<protein>
    <recommendedName>
        <fullName evidence="8">Crp/Fnr family transcriptional regulator</fullName>
    </recommendedName>
</protein>
<dbReference type="SMART" id="SM00419">
    <property type="entry name" value="HTH_CRP"/>
    <property type="match status" value="1"/>
</dbReference>
<dbReference type="KEGG" id="ajp:AMJAP_2461"/>
<accession>A0A7R6PMJ0</accession>
<sequence>MDSMIILPGGANVSYHSLEKVRQNALLSALTDGQFYSLMKKAKLIELDDGDHLFMQGDEAKRFFIVLQGSIKFFRLTSGGKETVINVFGEQDPVGEAAMFMAEKHYPANAMAIKSAAVLSICCQDYLQLLHQSYESCFGILGSMASRLKRSISDIEVLTQQSAVHRVAHFILSLIDEKSPDPVVVRLPATKQLIASRLAMQPETLSRVMRELKEKELLDVQGRNLTIHSVAGLKRLIQ</sequence>
<reference evidence="6 7" key="1">
    <citation type="journal article" date="2008" name="Int. J. Syst. Evol. Microbiol.">
        <title>Amphritea japonica sp. nov. and Amphritea balenae sp. nov., isolated from the sediment adjacent to sperm whale carcasses off Kagoshima, Japan.</title>
        <authorList>
            <person name="Miyazaki M."/>
            <person name="Nogi Y."/>
            <person name="Fujiwara Y."/>
            <person name="Kawato M."/>
            <person name="Nagahama T."/>
            <person name="Kubokawa K."/>
            <person name="Horikoshi K."/>
        </authorList>
    </citation>
    <scope>NUCLEOTIDE SEQUENCE [LARGE SCALE GENOMIC DNA]</scope>
    <source>
        <strain evidence="6 7">ATCC BAA-1530</strain>
    </source>
</reference>
<dbReference type="InterPro" id="IPR014710">
    <property type="entry name" value="RmlC-like_jellyroll"/>
</dbReference>
<gene>
    <name evidence="6" type="ORF">AMJAP_2461</name>
</gene>
<dbReference type="CDD" id="cd00038">
    <property type="entry name" value="CAP_ED"/>
    <property type="match status" value="1"/>
</dbReference>
<dbReference type="InterPro" id="IPR012318">
    <property type="entry name" value="HTH_CRP"/>
</dbReference>
<evidence type="ECO:0000313" key="7">
    <source>
        <dbReference type="Proteomes" id="UP000595663"/>
    </source>
</evidence>